<organism evidence="1">
    <name type="scientific">uncultured Rubrobacteraceae bacterium</name>
    <dbReference type="NCBI Taxonomy" id="349277"/>
    <lineage>
        <taxon>Bacteria</taxon>
        <taxon>Bacillati</taxon>
        <taxon>Actinomycetota</taxon>
        <taxon>Rubrobacteria</taxon>
        <taxon>Rubrobacterales</taxon>
        <taxon>Rubrobacteraceae</taxon>
        <taxon>environmental samples</taxon>
    </lineage>
</organism>
<evidence type="ECO:0000313" key="1">
    <source>
        <dbReference type="EMBL" id="CAA9413491.1"/>
    </source>
</evidence>
<dbReference type="Gene3D" id="3.10.450.50">
    <property type="match status" value="1"/>
</dbReference>
<accession>A0A6J4PLE0</accession>
<name>A0A6J4PLE0_9ACTN</name>
<dbReference type="InterPro" id="IPR032710">
    <property type="entry name" value="NTF2-like_dom_sf"/>
</dbReference>
<proteinExistence type="predicted"/>
<dbReference type="NCBIfam" id="TIGR02246">
    <property type="entry name" value="SgcJ/EcaC family oxidoreductase"/>
    <property type="match status" value="1"/>
</dbReference>
<gene>
    <name evidence="1" type="ORF">AVDCRST_MAG55-1488</name>
</gene>
<sequence>MAEGAEGVAAELIGRLERAWNEADGRAFGEPFAPDADFVTIRGEHLRGRGGIAAGHQAIFDSIYEGSSTDFGPTGPRELSGDAILAHATAVLRAPSGPLAGEHGAVQSLVLVRGGDGWEIAGFHNTLVAPQRP</sequence>
<dbReference type="EMBL" id="CADCUZ010000063">
    <property type="protein sequence ID" value="CAA9413491.1"/>
    <property type="molecule type" value="Genomic_DNA"/>
</dbReference>
<dbReference type="SUPFAM" id="SSF54427">
    <property type="entry name" value="NTF2-like"/>
    <property type="match status" value="1"/>
</dbReference>
<dbReference type="AlphaFoldDB" id="A0A6J4PLE0"/>
<protein>
    <submittedName>
        <fullName evidence="1">Uncharacterized protein</fullName>
    </submittedName>
</protein>
<dbReference type="InterPro" id="IPR011944">
    <property type="entry name" value="Steroid_delta5-4_isomerase"/>
</dbReference>
<reference evidence="1" key="1">
    <citation type="submission" date="2020-02" db="EMBL/GenBank/DDBJ databases">
        <authorList>
            <person name="Meier V. D."/>
        </authorList>
    </citation>
    <scope>NUCLEOTIDE SEQUENCE</scope>
    <source>
        <strain evidence="1">AVDCRST_MAG55</strain>
    </source>
</reference>